<evidence type="ECO:0000256" key="1">
    <source>
        <dbReference type="SAM" id="SignalP"/>
    </source>
</evidence>
<gene>
    <name evidence="2" type="ORF">G7Z17_g467</name>
</gene>
<sequence length="481" mass="51926">MSLLSLTVLAGLARAFVVEDRGCIDNGCDDGSCCLANGNLGVCGTGVECNVGCVNGPCENSDWKSISCDIPGNPELAGSERWNGAEAQYAYDESVQAWAKDSGNDINSQINFRRDTQLTFSQYISHHLGGADNMQCGSLVDRNGCDQFLQCGSTDGPAGYLIVNSFVAINNILWNWYDQIDRSANDIVREVASFGGVFSPIPEEGLGLVLILDMVTLGYAAIAAPMWKLVFKKMNLIKDGDNFGTVEGLTKDLISTGATITKDATRAGTQLNTDNTLEARVGGMVKAWHDAIDQVNTQLFSGRIGFNNNILLSDLISDGKLVNANLNLFIVVSDKPCVETTIDFVPGGSKQWCIDGLGFYLMGTWGEKNCLDDLGLASWDCRDFEVPPGLGELDGTKWGGVTEEDIVMAAYNTWNTNGRVNNNRPEESDTSASSETLKQIAELDIRGAGISWLPVCNPHEAHDNWQNAINGGERSAHFPCN</sequence>
<accession>A0A9P5HPY0</accession>
<comment type="caution">
    <text evidence="2">The sequence shown here is derived from an EMBL/GenBank/DDBJ whole genome shotgun (WGS) entry which is preliminary data.</text>
</comment>
<protein>
    <submittedName>
        <fullName evidence="2">Uncharacterized protein</fullName>
    </submittedName>
</protein>
<reference evidence="2" key="1">
    <citation type="submission" date="2020-03" db="EMBL/GenBank/DDBJ databases">
        <title>Draft Genome Sequence of Cylindrodendrum hubeiense.</title>
        <authorList>
            <person name="Buettner E."/>
            <person name="Kellner H."/>
        </authorList>
    </citation>
    <scope>NUCLEOTIDE SEQUENCE</scope>
    <source>
        <strain evidence="2">IHI 201604</strain>
    </source>
</reference>
<organism evidence="2 3">
    <name type="scientific">Cylindrodendrum hubeiense</name>
    <dbReference type="NCBI Taxonomy" id="595255"/>
    <lineage>
        <taxon>Eukaryota</taxon>
        <taxon>Fungi</taxon>
        <taxon>Dikarya</taxon>
        <taxon>Ascomycota</taxon>
        <taxon>Pezizomycotina</taxon>
        <taxon>Sordariomycetes</taxon>
        <taxon>Hypocreomycetidae</taxon>
        <taxon>Hypocreales</taxon>
        <taxon>Nectriaceae</taxon>
        <taxon>Cylindrodendrum</taxon>
    </lineage>
</organism>
<feature type="chain" id="PRO_5040466673" evidence="1">
    <location>
        <begin position="16"/>
        <end position="481"/>
    </location>
</feature>
<dbReference type="EMBL" id="JAANBB010000003">
    <property type="protein sequence ID" value="KAF7557807.1"/>
    <property type="molecule type" value="Genomic_DNA"/>
</dbReference>
<dbReference type="AlphaFoldDB" id="A0A9P5HPY0"/>
<evidence type="ECO:0000313" key="2">
    <source>
        <dbReference type="EMBL" id="KAF7557807.1"/>
    </source>
</evidence>
<dbReference type="Proteomes" id="UP000722485">
    <property type="component" value="Unassembled WGS sequence"/>
</dbReference>
<keyword evidence="3" id="KW-1185">Reference proteome</keyword>
<name>A0A9P5HPY0_9HYPO</name>
<proteinExistence type="predicted"/>
<evidence type="ECO:0000313" key="3">
    <source>
        <dbReference type="Proteomes" id="UP000722485"/>
    </source>
</evidence>
<keyword evidence="1" id="KW-0732">Signal</keyword>
<feature type="signal peptide" evidence="1">
    <location>
        <begin position="1"/>
        <end position="15"/>
    </location>
</feature>
<dbReference type="OrthoDB" id="3257981at2759"/>